<keyword evidence="4" id="KW-1185">Reference proteome</keyword>
<feature type="transmembrane region" description="Helical" evidence="1">
    <location>
        <begin position="47"/>
        <end position="67"/>
    </location>
</feature>
<feature type="domain" description="Low molecular weight protein antigen 6 PH" evidence="2">
    <location>
        <begin position="69"/>
        <end position="138"/>
    </location>
</feature>
<keyword evidence="1" id="KW-1133">Transmembrane helix</keyword>
<dbReference type="Pfam" id="PF10756">
    <property type="entry name" value="bPH_6"/>
    <property type="match status" value="1"/>
</dbReference>
<dbReference type="KEGG" id="nec:KGD82_18650"/>
<reference evidence="3" key="1">
    <citation type="submission" date="2021-05" db="EMBL/GenBank/DDBJ databases">
        <authorList>
            <person name="Kaiqin L."/>
            <person name="Jian G."/>
        </authorList>
    </citation>
    <scope>NUCLEOTIDE SEQUENCE</scope>
    <source>
        <strain evidence="3">HDS5</strain>
    </source>
</reference>
<name>A0A975LCW5_9ACTN</name>
<evidence type="ECO:0000259" key="2">
    <source>
        <dbReference type="Pfam" id="PF10756"/>
    </source>
</evidence>
<proteinExistence type="predicted"/>
<keyword evidence="1" id="KW-0472">Membrane</keyword>
<dbReference type="EMBL" id="CP074402">
    <property type="protein sequence ID" value="QVJ03325.1"/>
    <property type="molecule type" value="Genomic_DNA"/>
</dbReference>
<feature type="transmembrane region" description="Helical" evidence="1">
    <location>
        <begin position="21"/>
        <end position="41"/>
    </location>
</feature>
<protein>
    <submittedName>
        <fullName evidence="3">PH domain-containing protein</fullName>
    </submittedName>
</protein>
<dbReference type="AlphaFoldDB" id="A0A975LCW5"/>
<keyword evidence="1" id="KW-0812">Transmembrane</keyword>
<evidence type="ECO:0000256" key="1">
    <source>
        <dbReference type="SAM" id="Phobius"/>
    </source>
</evidence>
<evidence type="ECO:0000313" key="3">
    <source>
        <dbReference type="EMBL" id="QVJ03325.1"/>
    </source>
</evidence>
<gene>
    <name evidence="3" type="ORF">KGD82_18650</name>
</gene>
<organism evidence="3 4">
    <name type="scientific">Nocardiopsis eucommiae</name>
    <dbReference type="NCBI Taxonomy" id="2831970"/>
    <lineage>
        <taxon>Bacteria</taxon>
        <taxon>Bacillati</taxon>
        <taxon>Actinomycetota</taxon>
        <taxon>Actinomycetes</taxon>
        <taxon>Streptosporangiales</taxon>
        <taxon>Nocardiopsidaceae</taxon>
        <taxon>Nocardiopsis</taxon>
    </lineage>
</organism>
<dbReference type="RefSeq" id="WP_378741579.1">
    <property type="nucleotide sequence ID" value="NZ_CBDRIY010000016.1"/>
</dbReference>
<dbReference type="Proteomes" id="UP000682416">
    <property type="component" value="Chromosome"/>
</dbReference>
<dbReference type="InterPro" id="IPR019692">
    <property type="entry name" value="CFP-6_PH"/>
</dbReference>
<accession>A0A975LCW5</accession>
<sequence>MDEASSKAALPRTWRPRAVRLVAYGLGLLIVATMVVLAVILPAEWRIMDRFLVVGLGLAVAAGLHMLGRPRLIATERNVVVINGIRTHHLAWPEVLDIRMPEGEPWPCLDLSDGTSLPVMGIQSTDGEFARRALAEFRSMLGRGEGREPDLPGEPRS</sequence>
<evidence type="ECO:0000313" key="4">
    <source>
        <dbReference type="Proteomes" id="UP000682416"/>
    </source>
</evidence>